<protein>
    <submittedName>
        <fullName evidence="2">Uncharacterized protein</fullName>
    </submittedName>
</protein>
<sequence length="68" mass="8611">MATNKEVLFFFMISLFIYLCLWLFDHNKDMERYYCNTSKVKYYLLIYIKYSSFFIMIYNFKELVMMYK</sequence>
<proteinExistence type="predicted"/>
<keyword evidence="1" id="KW-0472">Membrane</keyword>
<keyword evidence="1" id="KW-0812">Transmembrane</keyword>
<evidence type="ECO:0000256" key="1">
    <source>
        <dbReference type="SAM" id="Phobius"/>
    </source>
</evidence>
<reference evidence="2" key="1">
    <citation type="journal article" date="2020" name="Nature">
        <title>Giant virus diversity and host interactions through global metagenomics.</title>
        <authorList>
            <person name="Schulz F."/>
            <person name="Roux S."/>
            <person name="Paez-Espino D."/>
            <person name="Jungbluth S."/>
            <person name="Walsh D.A."/>
            <person name="Denef V.J."/>
            <person name="McMahon K.D."/>
            <person name="Konstantinidis K.T."/>
            <person name="Eloe-Fadrosh E.A."/>
            <person name="Kyrpides N.C."/>
            <person name="Woyke T."/>
        </authorList>
    </citation>
    <scope>NUCLEOTIDE SEQUENCE</scope>
    <source>
        <strain evidence="2">GVMAG-M-3300021964-36</strain>
    </source>
</reference>
<name>A0A6C0CWC4_9ZZZZ</name>
<organism evidence="2">
    <name type="scientific">viral metagenome</name>
    <dbReference type="NCBI Taxonomy" id="1070528"/>
    <lineage>
        <taxon>unclassified sequences</taxon>
        <taxon>metagenomes</taxon>
        <taxon>organismal metagenomes</taxon>
    </lineage>
</organism>
<dbReference type="EMBL" id="MN739486">
    <property type="protein sequence ID" value="QHT07805.1"/>
    <property type="molecule type" value="Genomic_DNA"/>
</dbReference>
<feature type="transmembrane region" description="Helical" evidence="1">
    <location>
        <begin position="44"/>
        <end position="60"/>
    </location>
</feature>
<feature type="transmembrane region" description="Helical" evidence="1">
    <location>
        <begin position="7"/>
        <end position="24"/>
    </location>
</feature>
<keyword evidence="1" id="KW-1133">Transmembrane helix</keyword>
<dbReference type="AlphaFoldDB" id="A0A6C0CWC4"/>
<accession>A0A6C0CWC4</accession>
<evidence type="ECO:0000313" key="2">
    <source>
        <dbReference type="EMBL" id="QHT07805.1"/>
    </source>
</evidence>